<dbReference type="KEGG" id="abas:ACPOL_2979"/>
<proteinExistence type="predicted"/>
<name>A0A2Z5FZH2_9BACT</name>
<dbReference type="Proteomes" id="UP000253606">
    <property type="component" value="Chromosome"/>
</dbReference>
<evidence type="ECO:0000313" key="1">
    <source>
        <dbReference type="EMBL" id="AXC12281.1"/>
    </source>
</evidence>
<dbReference type="RefSeq" id="WP_201759352.1">
    <property type="nucleotide sequence ID" value="NZ_CP030840.1"/>
</dbReference>
<protein>
    <submittedName>
        <fullName evidence="1">Uncharacterized protein</fullName>
    </submittedName>
</protein>
<dbReference type="AlphaFoldDB" id="A0A2Z5FZH2"/>
<evidence type="ECO:0000313" key="2">
    <source>
        <dbReference type="Proteomes" id="UP000253606"/>
    </source>
</evidence>
<gene>
    <name evidence="1" type="ORF">ACPOL_2979</name>
</gene>
<keyword evidence="2" id="KW-1185">Reference proteome</keyword>
<accession>A0A2Z5FZH2</accession>
<reference evidence="1 2" key="1">
    <citation type="journal article" date="2018" name="Front. Microbiol.">
        <title>Hydrolytic Capabilities as a Key to Environmental Success: Chitinolytic and Cellulolytic Acidobacteria From Acidic Sub-arctic Soils and Boreal Peatlands.</title>
        <authorList>
            <person name="Belova S.E."/>
            <person name="Ravin N.V."/>
            <person name="Pankratov T.A."/>
            <person name="Rakitin A.L."/>
            <person name="Ivanova A.A."/>
            <person name="Beletsky A.V."/>
            <person name="Mardanov A.V."/>
            <person name="Sinninghe Damste J.S."/>
            <person name="Dedysh S.N."/>
        </authorList>
    </citation>
    <scope>NUCLEOTIDE SEQUENCE [LARGE SCALE GENOMIC DNA]</scope>
    <source>
        <strain evidence="1 2">SBC82</strain>
    </source>
</reference>
<dbReference type="EMBL" id="CP030840">
    <property type="protein sequence ID" value="AXC12281.1"/>
    <property type="molecule type" value="Genomic_DNA"/>
</dbReference>
<sequence>MTTTKQFTLALADATTMARFPEIVKLVMKEMPCAQLRAVGIDTYVSSGGLSSMEMPR</sequence>
<organism evidence="1 2">
    <name type="scientific">Acidisarcina polymorpha</name>
    <dbReference type="NCBI Taxonomy" id="2211140"/>
    <lineage>
        <taxon>Bacteria</taxon>
        <taxon>Pseudomonadati</taxon>
        <taxon>Acidobacteriota</taxon>
        <taxon>Terriglobia</taxon>
        <taxon>Terriglobales</taxon>
        <taxon>Acidobacteriaceae</taxon>
        <taxon>Acidisarcina</taxon>
    </lineage>
</organism>